<dbReference type="AlphaFoldDB" id="A0A1A3N5A2"/>
<dbReference type="PANTHER" id="PTHR48081">
    <property type="entry name" value="AB HYDROLASE SUPERFAMILY PROTEIN C4A8.06C"/>
    <property type="match status" value="1"/>
</dbReference>
<dbReference type="EMBL" id="LZLQ01000065">
    <property type="protein sequence ID" value="OBK16515.1"/>
    <property type="molecule type" value="Genomic_DNA"/>
</dbReference>
<feature type="domain" description="Alpha/beta hydrolase fold-3" evidence="2">
    <location>
        <begin position="97"/>
        <end position="302"/>
    </location>
</feature>
<dbReference type="Gene3D" id="3.40.50.1820">
    <property type="entry name" value="alpha/beta hydrolase"/>
    <property type="match status" value="1"/>
</dbReference>
<dbReference type="InterPro" id="IPR050300">
    <property type="entry name" value="GDXG_lipolytic_enzyme"/>
</dbReference>
<name>A0A1A3N5A2_MYCAS</name>
<dbReference type="SUPFAM" id="SSF53474">
    <property type="entry name" value="alpha/beta-Hydrolases"/>
    <property type="match status" value="1"/>
</dbReference>
<accession>A0A1A3N5A2</accession>
<reference evidence="3 4" key="1">
    <citation type="submission" date="2016-06" db="EMBL/GenBank/DDBJ databases">
        <authorList>
            <person name="Kjaerup R.B."/>
            <person name="Dalgaard T.S."/>
            <person name="Juul-Madsen H.R."/>
        </authorList>
    </citation>
    <scope>NUCLEOTIDE SEQUENCE [LARGE SCALE GENOMIC DNA]</scope>
    <source>
        <strain evidence="3 4">1245139.5</strain>
    </source>
</reference>
<dbReference type="InterPro" id="IPR013094">
    <property type="entry name" value="AB_hydrolase_3"/>
</dbReference>
<protein>
    <submittedName>
        <fullName evidence="3">Alpha/beta hydrolase</fullName>
    </submittedName>
</protein>
<gene>
    <name evidence="3" type="ORF">A5636_03330</name>
</gene>
<organism evidence="3 4">
    <name type="scientific">Mycobacterium asiaticum</name>
    <dbReference type="NCBI Taxonomy" id="1790"/>
    <lineage>
        <taxon>Bacteria</taxon>
        <taxon>Bacillati</taxon>
        <taxon>Actinomycetota</taxon>
        <taxon>Actinomycetes</taxon>
        <taxon>Mycobacteriales</taxon>
        <taxon>Mycobacteriaceae</taxon>
        <taxon>Mycobacterium</taxon>
    </lineage>
</organism>
<dbReference type="PANTHER" id="PTHR48081:SF8">
    <property type="entry name" value="ALPHA_BETA HYDROLASE FOLD-3 DOMAIN-CONTAINING PROTEIN-RELATED"/>
    <property type="match status" value="1"/>
</dbReference>
<dbReference type="Pfam" id="PF07859">
    <property type="entry name" value="Abhydrolase_3"/>
    <property type="match status" value="1"/>
</dbReference>
<evidence type="ECO:0000256" key="1">
    <source>
        <dbReference type="ARBA" id="ARBA00022801"/>
    </source>
</evidence>
<keyword evidence="4" id="KW-1185">Reference proteome</keyword>
<comment type="caution">
    <text evidence="3">The sequence shown here is derived from an EMBL/GenBank/DDBJ whole genome shotgun (WGS) entry which is preliminary data.</text>
</comment>
<evidence type="ECO:0000313" key="3">
    <source>
        <dbReference type="EMBL" id="OBK16515.1"/>
    </source>
</evidence>
<evidence type="ECO:0000313" key="4">
    <source>
        <dbReference type="Proteomes" id="UP000093629"/>
    </source>
</evidence>
<dbReference type="InterPro" id="IPR029058">
    <property type="entry name" value="AB_hydrolase_fold"/>
</dbReference>
<dbReference type="GO" id="GO:0016787">
    <property type="term" value="F:hydrolase activity"/>
    <property type="evidence" value="ECO:0007669"/>
    <property type="project" value="UniProtKB-KW"/>
</dbReference>
<dbReference type="OrthoDB" id="3181909at2"/>
<keyword evidence="1 3" id="KW-0378">Hydrolase</keyword>
<dbReference type="Proteomes" id="UP000093629">
    <property type="component" value="Unassembled WGS sequence"/>
</dbReference>
<proteinExistence type="predicted"/>
<dbReference type="RefSeq" id="WP_065158495.1">
    <property type="nucleotide sequence ID" value="NZ_LZLQ01000065.1"/>
</dbReference>
<sequence>MRKIATLAAVGVVALAGRRHFRMRDALAQVAPELRSPVLPFMTVTHSAKTLPALRPIYRIKASPGSGVDVAVRSISDAAMRVLVVTPAGHRSKRPAVLALHGGGMIVGSPQLELVTHGRLARELGAVVVSPEYRLAPENPFPAALDDCMATLQWMRQNADDLDIDADRIAVVGRSAGGGLAAAVAQRSHDEGFTLRAQGLMYPMLDDRTVLNDHNEGRGRLVWTPESNRFGWTAYLGREPRRSDAPPYAAPARRDDLSGLPPAWIGVGDLDLYYAEDVAYAERLRACGVPCELLTVSRMYHAADGYAPRAPSMESFIQGLVNHLKEHL</sequence>
<evidence type="ECO:0000259" key="2">
    <source>
        <dbReference type="Pfam" id="PF07859"/>
    </source>
</evidence>